<organism evidence="2 3">
    <name type="scientific">Aquibium pacificus</name>
    <dbReference type="NCBI Taxonomy" id="3153579"/>
    <lineage>
        <taxon>Bacteria</taxon>
        <taxon>Pseudomonadati</taxon>
        <taxon>Pseudomonadota</taxon>
        <taxon>Alphaproteobacteria</taxon>
        <taxon>Hyphomicrobiales</taxon>
        <taxon>Phyllobacteriaceae</taxon>
        <taxon>Aquibium</taxon>
    </lineage>
</organism>
<dbReference type="PANTHER" id="PTHR12110">
    <property type="entry name" value="HYDROXYPYRUVATE ISOMERASE"/>
    <property type="match status" value="1"/>
</dbReference>
<dbReference type="InterPro" id="IPR013022">
    <property type="entry name" value="Xyl_isomerase-like_TIM-brl"/>
</dbReference>
<dbReference type="SUPFAM" id="SSF51658">
    <property type="entry name" value="Xylose isomerase-like"/>
    <property type="match status" value="1"/>
</dbReference>
<gene>
    <name evidence="2" type="ORF">ABGN05_17275</name>
</gene>
<proteinExistence type="predicted"/>
<evidence type="ECO:0000313" key="2">
    <source>
        <dbReference type="EMBL" id="MEX0407413.1"/>
    </source>
</evidence>
<dbReference type="PANTHER" id="PTHR12110:SF48">
    <property type="entry name" value="BLL3656 PROTEIN"/>
    <property type="match status" value="1"/>
</dbReference>
<protein>
    <submittedName>
        <fullName evidence="2">TIM barrel protein</fullName>
    </submittedName>
</protein>
<accession>A0ABV3SKW6</accession>
<dbReference type="InterPro" id="IPR036237">
    <property type="entry name" value="Xyl_isomerase-like_sf"/>
</dbReference>
<dbReference type="Pfam" id="PF01261">
    <property type="entry name" value="AP_endonuc_2"/>
    <property type="match status" value="1"/>
</dbReference>
<comment type="caution">
    <text evidence="2">The sequence shown here is derived from an EMBL/GenBank/DDBJ whole genome shotgun (WGS) entry which is preliminary data.</text>
</comment>
<sequence>MRQLSLEFLTVPEVDTPRHIELAAEYGCAFVGLLIQPMRPFPFFNLLGDTPQRRMVRRRCVDLGITVDVVDAFNLQPETDPESFRLAIESSAYLGANWINVLARDPDQSRLLDSFGGTCEIAREYGIKVSTEISRRFAHDTLPNTVAFLEKLGDPDARITVDSMHFFRNDGTIAQMKQHMDWIARVQICDGADGVPVDKQLEEARTRRLPPGDGVFPLQEFLDALPDDRVIGVEIPNTAMSLEERVGRSVRQTRGMADRRAAT</sequence>
<name>A0ABV3SKW6_9HYPH</name>
<dbReference type="InterPro" id="IPR050312">
    <property type="entry name" value="IolE/XylAMocC-like"/>
</dbReference>
<feature type="domain" description="Xylose isomerase-like TIM barrel" evidence="1">
    <location>
        <begin position="20"/>
        <end position="246"/>
    </location>
</feature>
<evidence type="ECO:0000259" key="1">
    <source>
        <dbReference type="Pfam" id="PF01261"/>
    </source>
</evidence>
<reference evidence="2 3" key="1">
    <citation type="submission" date="2024-05" db="EMBL/GenBank/DDBJ databases">
        <authorList>
            <person name="Jiang F."/>
        </authorList>
    </citation>
    <scope>NUCLEOTIDE SEQUENCE [LARGE SCALE GENOMIC DNA]</scope>
    <source>
        <strain evidence="2 3">LZ166</strain>
    </source>
</reference>
<dbReference type="RefSeq" id="WP_367955294.1">
    <property type="nucleotide sequence ID" value="NZ_JBDPGJ010000004.1"/>
</dbReference>
<keyword evidence="3" id="KW-1185">Reference proteome</keyword>
<evidence type="ECO:0000313" key="3">
    <source>
        <dbReference type="Proteomes" id="UP001556692"/>
    </source>
</evidence>
<dbReference type="Gene3D" id="3.20.20.150">
    <property type="entry name" value="Divalent-metal-dependent TIM barrel enzymes"/>
    <property type="match status" value="1"/>
</dbReference>
<dbReference type="Proteomes" id="UP001556692">
    <property type="component" value="Unassembled WGS sequence"/>
</dbReference>
<dbReference type="EMBL" id="JBDPGJ010000004">
    <property type="protein sequence ID" value="MEX0407413.1"/>
    <property type="molecule type" value="Genomic_DNA"/>
</dbReference>